<organism evidence="1">
    <name type="scientific">marine metagenome</name>
    <dbReference type="NCBI Taxonomy" id="408172"/>
    <lineage>
        <taxon>unclassified sequences</taxon>
        <taxon>metagenomes</taxon>
        <taxon>ecological metagenomes</taxon>
    </lineage>
</organism>
<accession>A0A381Q616</accession>
<proteinExistence type="predicted"/>
<evidence type="ECO:0000313" key="1">
    <source>
        <dbReference type="EMBL" id="SUZ74752.1"/>
    </source>
</evidence>
<gene>
    <name evidence="1" type="ORF">METZ01_LOCUS27606</name>
</gene>
<sequence>MKNLILLLISIFFSVQVLAQTEDSQEVAPTDETSKTNLAGEYIYGESYFKKSKTGVVLKYLSTGAGPSLFYGWRFVVYNTEKFFIGGTGFTGQLGNVNAVGTYSYGGMMAGYDFVIFDDWYVDWGLAAGGGGAKMFKNATFPNAEGQQQVASGGAVVEPWFGFNTKIGEKTDFNWSFSYFFTPNDKYLSGVSFNLRVDFIIE</sequence>
<evidence type="ECO:0008006" key="2">
    <source>
        <dbReference type="Google" id="ProtNLM"/>
    </source>
</evidence>
<dbReference type="AlphaFoldDB" id="A0A381Q616"/>
<protein>
    <recommendedName>
        <fullName evidence="2">Outer membrane protein beta-barrel domain-containing protein</fullName>
    </recommendedName>
</protein>
<reference evidence="1" key="1">
    <citation type="submission" date="2018-05" db="EMBL/GenBank/DDBJ databases">
        <authorList>
            <person name="Lanie J.A."/>
            <person name="Ng W.-L."/>
            <person name="Kazmierczak K.M."/>
            <person name="Andrzejewski T.M."/>
            <person name="Davidsen T.M."/>
            <person name="Wayne K.J."/>
            <person name="Tettelin H."/>
            <person name="Glass J.I."/>
            <person name="Rusch D."/>
            <person name="Podicherti R."/>
            <person name="Tsui H.-C.T."/>
            <person name="Winkler M.E."/>
        </authorList>
    </citation>
    <scope>NUCLEOTIDE SEQUENCE</scope>
</reference>
<name>A0A381Q616_9ZZZZ</name>
<dbReference type="EMBL" id="UINC01001221">
    <property type="protein sequence ID" value="SUZ74752.1"/>
    <property type="molecule type" value="Genomic_DNA"/>
</dbReference>